<feature type="transmembrane region" description="Helical" evidence="1">
    <location>
        <begin position="114"/>
        <end position="134"/>
    </location>
</feature>
<reference evidence="2" key="1">
    <citation type="submission" date="2021-01" db="EMBL/GenBank/DDBJ databases">
        <authorList>
            <person name="Li R."/>
            <person name="Bekaert M."/>
        </authorList>
    </citation>
    <scope>NUCLEOTIDE SEQUENCE</scope>
    <source>
        <strain evidence="2">Farmed</strain>
    </source>
</reference>
<evidence type="ECO:0000256" key="1">
    <source>
        <dbReference type="SAM" id="Phobius"/>
    </source>
</evidence>
<comment type="caution">
    <text evidence="2">The sequence shown here is derived from an EMBL/GenBank/DDBJ whole genome shotgun (WGS) entry which is preliminary data.</text>
</comment>
<keyword evidence="1" id="KW-1133">Transmembrane helix</keyword>
<organism evidence="2 3">
    <name type="scientific">Acanthosepion pharaonis</name>
    <name type="common">Pharaoh cuttlefish</name>
    <name type="synonym">Sepia pharaonis</name>
    <dbReference type="NCBI Taxonomy" id="158019"/>
    <lineage>
        <taxon>Eukaryota</taxon>
        <taxon>Metazoa</taxon>
        <taxon>Spiralia</taxon>
        <taxon>Lophotrochozoa</taxon>
        <taxon>Mollusca</taxon>
        <taxon>Cephalopoda</taxon>
        <taxon>Coleoidea</taxon>
        <taxon>Decapodiformes</taxon>
        <taxon>Sepiida</taxon>
        <taxon>Sepiina</taxon>
        <taxon>Sepiidae</taxon>
        <taxon>Acanthosepion</taxon>
    </lineage>
</organism>
<proteinExistence type="predicted"/>
<dbReference type="Proteomes" id="UP000597762">
    <property type="component" value="Unassembled WGS sequence"/>
</dbReference>
<sequence length="292" mass="32246">MKIAQYTNVLYATVQGYICLGTQLSRINCPIHESRTQLSRNLSQDAIGRNCLVCDCPIHECLVRNCPSNVYRDISIFFLILFFSLSLICYSLSISSSHSPFFSFFLTILNFPSVPIISLAFSLSLFLSFCLFLLRCFFLNLSLISHSSPLTFRTYCSLFSSLPHFSITLFLFLSLLSFPLSAPYLSHYQFRDLNCSLSVSLLLPLPLPPSSLSLTPLSPSLPLSLPPSFSLPSSLSPSSISLTPLPPSLPPFLSLSLLYLPNSLSLPPSIPLSLSLLSVTNPIPFSLSLSRV</sequence>
<dbReference type="AlphaFoldDB" id="A0A812B1D9"/>
<evidence type="ECO:0000313" key="2">
    <source>
        <dbReference type="EMBL" id="CAE1163059.1"/>
    </source>
</evidence>
<gene>
    <name evidence="2" type="ORF">SPHA_7514</name>
</gene>
<keyword evidence="3" id="KW-1185">Reference proteome</keyword>
<evidence type="ECO:0000313" key="3">
    <source>
        <dbReference type="Proteomes" id="UP000597762"/>
    </source>
</evidence>
<accession>A0A812B1D9</accession>
<feature type="transmembrane region" description="Helical" evidence="1">
    <location>
        <begin position="155"/>
        <end position="178"/>
    </location>
</feature>
<name>A0A812B1D9_ACAPH</name>
<feature type="transmembrane region" description="Helical" evidence="1">
    <location>
        <begin position="74"/>
        <end position="94"/>
    </location>
</feature>
<protein>
    <submittedName>
        <fullName evidence="2">Uncharacterized protein</fullName>
    </submittedName>
</protein>
<keyword evidence="1" id="KW-0812">Transmembrane</keyword>
<dbReference type="EMBL" id="CAHIKZ030000241">
    <property type="protein sequence ID" value="CAE1163059.1"/>
    <property type="molecule type" value="Genomic_DNA"/>
</dbReference>
<keyword evidence="1" id="KW-0472">Membrane</keyword>